<dbReference type="InterPro" id="IPR014545">
    <property type="entry name" value="UCP028415"/>
</dbReference>
<proteinExistence type="predicted"/>
<evidence type="ECO:0000256" key="1">
    <source>
        <dbReference type="SAM" id="SignalP"/>
    </source>
</evidence>
<dbReference type="Pfam" id="PF10030">
    <property type="entry name" value="DUF2272"/>
    <property type="match status" value="1"/>
</dbReference>
<evidence type="ECO:0000313" key="4">
    <source>
        <dbReference type="Proteomes" id="UP001224845"/>
    </source>
</evidence>
<comment type="caution">
    <text evidence="3">The sequence shown here is derived from an EMBL/GenBank/DDBJ whole genome shotgun (WGS) entry which is preliminary data.</text>
</comment>
<dbReference type="AlphaFoldDB" id="A0AAW8EM90"/>
<dbReference type="Proteomes" id="UP001224845">
    <property type="component" value="Unassembled WGS sequence"/>
</dbReference>
<feature type="signal peptide" evidence="1">
    <location>
        <begin position="1"/>
        <end position="31"/>
    </location>
</feature>
<feature type="domain" description="DUF2272" evidence="2">
    <location>
        <begin position="156"/>
        <end position="309"/>
    </location>
</feature>
<protein>
    <recommendedName>
        <fullName evidence="2">DUF2272 domain-containing protein</fullName>
    </recommendedName>
</protein>
<gene>
    <name evidence="3" type="ORF">J2W39_005574</name>
</gene>
<dbReference type="InterPro" id="IPR019262">
    <property type="entry name" value="DUF2272"/>
</dbReference>
<dbReference type="RefSeq" id="WP_307596370.1">
    <property type="nucleotide sequence ID" value="NZ_CAXUQE020000001.1"/>
</dbReference>
<name>A0AAW8EM90_VARPD</name>
<reference evidence="3" key="1">
    <citation type="submission" date="2023-07" db="EMBL/GenBank/DDBJ databases">
        <title>Sorghum-associated microbial communities from plants grown in Nebraska, USA.</title>
        <authorList>
            <person name="Schachtman D."/>
        </authorList>
    </citation>
    <scope>NUCLEOTIDE SEQUENCE</scope>
    <source>
        <strain evidence="3">DS3315</strain>
    </source>
</reference>
<keyword evidence="1" id="KW-0732">Signal</keyword>
<sequence>MLISSSFFAAPTARALAAAMMLLLASAGAAAESACLDTATRMPSPRALAMAAAAQREHEAFGAQTMDAEGRLVESGRSEAEDSRATLASSAPWQRVLGYWEAVEQPRTPLPSLVRFGALQPADRTLLLQALSEASASHLRGLGVGPDQGLDAAELRAMATAVNRVAAIDTPWSAAFVSWLAQQAGLGADEFVFSEAHADYAGAAWQAGAAEAAGHETRYAMRACDLARTPPRVGDLACHTRGAASELDSFERIGAVLATRATGGEPLPMHCDVVVKVDERGFDTIGGNVLQSVTRRRLDFAPGTRTLDPSYYLPAGCTIGAAGCTERHMSWQPWLLLLQWR</sequence>
<accession>A0AAW8EM90</accession>
<dbReference type="EMBL" id="JAUSRV010000016">
    <property type="protein sequence ID" value="MDP9974311.1"/>
    <property type="molecule type" value="Genomic_DNA"/>
</dbReference>
<evidence type="ECO:0000259" key="2">
    <source>
        <dbReference type="Pfam" id="PF10030"/>
    </source>
</evidence>
<dbReference type="PIRSF" id="PIRSF028415">
    <property type="entry name" value="UCP028415"/>
    <property type="match status" value="1"/>
</dbReference>
<organism evidence="3 4">
    <name type="scientific">Variovorax paradoxus</name>
    <dbReference type="NCBI Taxonomy" id="34073"/>
    <lineage>
        <taxon>Bacteria</taxon>
        <taxon>Pseudomonadati</taxon>
        <taxon>Pseudomonadota</taxon>
        <taxon>Betaproteobacteria</taxon>
        <taxon>Burkholderiales</taxon>
        <taxon>Comamonadaceae</taxon>
        <taxon>Variovorax</taxon>
    </lineage>
</organism>
<feature type="chain" id="PRO_5043914109" description="DUF2272 domain-containing protein" evidence="1">
    <location>
        <begin position="32"/>
        <end position="341"/>
    </location>
</feature>
<evidence type="ECO:0000313" key="3">
    <source>
        <dbReference type="EMBL" id="MDP9974311.1"/>
    </source>
</evidence>